<organism evidence="4 5">
    <name type="scientific">Trichoderma harzianum CBS 226.95</name>
    <dbReference type="NCBI Taxonomy" id="983964"/>
    <lineage>
        <taxon>Eukaryota</taxon>
        <taxon>Fungi</taxon>
        <taxon>Dikarya</taxon>
        <taxon>Ascomycota</taxon>
        <taxon>Pezizomycotina</taxon>
        <taxon>Sordariomycetes</taxon>
        <taxon>Hypocreomycetidae</taxon>
        <taxon>Hypocreales</taxon>
        <taxon>Hypocreaceae</taxon>
        <taxon>Trichoderma</taxon>
    </lineage>
</organism>
<reference evidence="4 5" key="1">
    <citation type="submission" date="2016-07" db="EMBL/GenBank/DDBJ databases">
        <title>Multiple horizontal gene transfer events from other fungi enriched the ability of initially mycotrophic Trichoderma (Ascomycota) to feed on dead plant biomass.</title>
        <authorList>
            <consortium name="DOE Joint Genome Institute"/>
            <person name="Aerts A."/>
            <person name="Atanasova L."/>
            <person name="Chenthamara K."/>
            <person name="Zhang J."/>
            <person name="Grujic M."/>
            <person name="Henrissat B."/>
            <person name="Kuo A."/>
            <person name="Salamov A."/>
            <person name="Lipzen A."/>
            <person name="Labutti K."/>
            <person name="Barry K."/>
            <person name="Miao Y."/>
            <person name="Rahimi M.J."/>
            <person name="Shen Q."/>
            <person name="Grigoriev I.V."/>
            <person name="Kubicek C.P."/>
            <person name="Druzhinina I.S."/>
        </authorList>
    </citation>
    <scope>NUCLEOTIDE SEQUENCE [LARGE SCALE GENOMIC DNA]</scope>
    <source>
        <strain evidence="4 5">CBS 226.95</strain>
    </source>
</reference>
<dbReference type="SUPFAM" id="SSF48403">
    <property type="entry name" value="Ankyrin repeat"/>
    <property type="match status" value="1"/>
</dbReference>
<dbReference type="PANTHER" id="PTHR24171">
    <property type="entry name" value="ANKYRIN REPEAT DOMAIN-CONTAINING PROTEIN 39-RELATED"/>
    <property type="match status" value="1"/>
</dbReference>
<dbReference type="EMBL" id="KZ679681">
    <property type="protein sequence ID" value="PTB54379.1"/>
    <property type="molecule type" value="Genomic_DNA"/>
</dbReference>
<dbReference type="GeneID" id="36630266"/>
<evidence type="ECO:0000313" key="4">
    <source>
        <dbReference type="EMBL" id="PTB54379.1"/>
    </source>
</evidence>
<evidence type="ECO:0000313" key="5">
    <source>
        <dbReference type="Proteomes" id="UP000241690"/>
    </source>
</evidence>
<keyword evidence="5" id="KW-1185">Reference proteome</keyword>
<dbReference type="InterPro" id="IPR002110">
    <property type="entry name" value="Ankyrin_rpt"/>
</dbReference>
<dbReference type="AlphaFoldDB" id="A0A2T4ABC0"/>
<dbReference type="Gene3D" id="1.25.40.20">
    <property type="entry name" value="Ankyrin repeat-containing domain"/>
    <property type="match status" value="2"/>
</dbReference>
<dbReference type="Proteomes" id="UP000241690">
    <property type="component" value="Unassembled WGS sequence"/>
</dbReference>
<keyword evidence="2 3" id="KW-0040">ANK repeat</keyword>
<evidence type="ECO:0000256" key="1">
    <source>
        <dbReference type="ARBA" id="ARBA00022737"/>
    </source>
</evidence>
<feature type="repeat" description="ANK" evidence="3">
    <location>
        <begin position="1"/>
        <end position="25"/>
    </location>
</feature>
<dbReference type="STRING" id="983964.A0A2T4ABC0"/>
<dbReference type="PROSITE" id="PS50088">
    <property type="entry name" value="ANK_REPEAT"/>
    <property type="match status" value="2"/>
</dbReference>
<feature type="non-terminal residue" evidence="4">
    <location>
        <position position="1"/>
    </location>
</feature>
<dbReference type="Pfam" id="PF12796">
    <property type="entry name" value="Ank_2"/>
    <property type="match status" value="1"/>
</dbReference>
<dbReference type="SMART" id="SM00248">
    <property type="entry name" value="ANK"/>
    <property type="match status" value="2"/>
</dbReference>
<protein>
    <submittedName>
        <fullName evidence="4">Uncharacterized protein</fullName>
    </submittedName>
</protein>
<dbReference type="RefSeq" id="XP_024774056.1">
    <property type="nucleotide sequence ID" value="XM_024921683.1"/>
</dbReference>
<dbReference type="PROSITE" id="PS50297">
    <property type="entry name" value="ANK_REP_REGION"/>
    <property type="match status" value="2"/>
</dbReference>
<accession>A0A2T4ABC0</accession>
<dbReference type="PANTHER" id="PTHR24171:SF10">
    <property type="entry name" value="ANKYRIN REPEAT DOMAIN-CONTAINING PROTEIN 29-LIKE"/>
    <property type="match status" value="1"/>
</dbReference>
<feature type="repeat" description="ANK" evidence="3">
    <location>
        <begin position="26"/>
        <end position="58"/>
    </location>
</feature>
<proteinExistence type="predicted"/>
<name>A0A2T4ABC0_TRIHA</name>
<dbReference type="InterPro" id="IPR036770">
    <property type="entry name" value="Ankyrin_rpt-contain_sf"/>
</dbReference>
<gene>
    <name evidence="4" type="ORF">M431DRAFT_65282</name>
</gene>
<evidence type="ECO:0000256" key="3">
    <source>
        <dbReference type="PROSITE-ProRule" id="PRU00023"/>
    </source>
</evidence>
<feature type="non-terminal residue" evidence="4">
    <location>
        <position position="62"/>
    </location>
</feature>
<keyword evidence="1" id="KW-0677">Repeat</keyword>
<evidence type="ECO:0000256" key="2">
    <source>
        <dbReference type="ARBA" id="ARBA00023043"/>
    </source>
</evidence>
<sequence>AASQGHESMVRLLLDNGADVMASDNAGRTALSLAASNGHEAVVKLLLENGADITAKDNAGRT</sequence>